<reference evidence="3 4" key="1">
    <citation type="submission" date="2019-09" db="EMBL/GenBank/DDBJ databases">
        <title>Segnochrobactrum spirostomi gen. nov., sp. nov., isolated from the ciliate Spirostomum cf. yagiui and description of a novel family, Segnochrobactraceae fam. nov. within the order Rhizobiales of the class Alphaproteobacteria.</title>
        <authorList>
            <person name="Akter S."/>
            <person name="Shazib S.U.A."/>
            <person name="Shin M.K."/>
        </authorList>
    </citation>
    <scope>NUCLEOTIDE SEQUENCE [LARGE SCALE GENOMIC DNA]</scope>
    <source>
        <strain evidence="3 4">Sp-1</strain>
    </source>
</reference>
<dbReference type="PANTHER" id="PTHR32309">
    <property type="entry name" value="TYROSINE-PROTEIN KINASE"/>
    <property type="match status" value="1"/>
</dbReference>
<dbReference type="InterPro" id="IPR050445">
    <property type="entry name" value="Bact_polysacc_biosynth/exp"/>
</dbReference>
<sequence>MGPRPLMRGASAKRRAEAQQPEASPVPTPAPDGASPPLGLTKPYRKFIRLSAGARGRIARTHVRVIEIVVQLEARRGSEGALVRFDPAKEKLQRPRQARLLSVERISSLAFWLLVVIPTACAVLYYGFLATPRYESEAKFVVRSSTSSRSSGLDALFRTIGISRTVDDTNLVVDYILSRDALTALEEKLPLRKIFGDPKADALARFPRPFLGQSFERLYDYYLDRVSAVPDSETGIVTLTVVTFRPEDSKAIAAALLQLAEKMVNDMNVRAQDDFIRVSESEVTRAENWLIEAERNLTQFRDAGQLVDPSQDSAATLKLITDLTAELAQTQAALDERRKSTPQSPLIATLQARVAALTAQIAIARAQLAGTKDALATKLSNYESLTLTRELAEKALGSAMVSLEAARQEARRQQIYVEEVTVPNLPDRSTEPRRLRMIATFFVTGFMGFAVVWILSVGVKEHAQ</sequence>
<keyword evidence="2" id="KW-1133">Transmembrane helix</keyword>
<evidence type="ECO:0000256" key="2">
    <source>
        <dbReference type="SAM" id="Phobius"/>
    </source>
</evidence>
<evidence type="ECO:0008006" key="5">
    <source>
        <dbReference type="Google" id="ProtNLM"/>
    </source>
</evidence>
<evidence type="ECO:0000256" key="1">
    <source>
        <dbReference type="SAM" id="MobiDB-lite"/>
    </source>
</evidence>
<dbReference type="GO" id="GO:0005886">
    <property type="term" value="C:plasma membrane"/>
    <property type="evidence" value="ECO:0007669"/>
    <property type="project" value="TreeGrafter"/>
</dbReference>
<dbReference type="EMBL" id="VWNA01000003">
    <property type="protein sequence ID" value="MQT15272.1"/>
    <property type="molecule type" value="Genomic_DNA"/>
</dbReference>
<protein>
    <recommendedName>
        <fullName evidence="5">Capsule biosynthesis protein</fullName>
    </recommendedName>
</protein>
<feature type="region of interest" description="Disordered" evidence="1">
    <location>
        <begin position="1"/>
        <end position="39"/>
    </location>
</feature>
<comment type="caution">
    <text evidence="3">The sequence shown here is derived from an EMBL/GenBank/DDBJ whole genome shotgun (WGS) entry which is preliminary data.</text>
</comment>
<dbReference type="GO" id="GO:0004713">
    <property type="term" value="F:protein tyrosine kinase activity"/>
    <property type="evidence" value="ECO:0007669"/>
    <property type="project" value="TreeGrafter"/>
</dbReference>
<keyword evidence="4" id="KW-1185">Reference proteome</keyword>
<evidence type="ECO:0000313" key="3">
    <source>
        <dbReference type="EMBL" id="MQT15272.1"/>
    </source>
</evidence>
<keyword evidence="2" id="KW-0472">Membrane</keyword>
<dbReference type="Proteomes" id="UP000332515">
    <property type="component" value="Unassembled WGS sequence"/>
</dbReference>
<organism evidence="3 4">
    <name type="scientific">Segnochrobactrum spirostomi</name>
    <dbReference type="NCBI Taxonomy" id="2608987"/>
    <lineage>
        <taxon>Bacteria</taxon>
        <taxon>Pseudomonadati</taxon>
        <taxon>Pseudomonadota</taxon>
        <taxon>Alphaproteobacteria</taxon>
        <taxon>Hyphomicrobiales</taxon>
        <taxon>Segnochrobactraceae</taxon>
        <taxon>Segnochrobactrum</taxon>
    </lineage>
</organism>
<gene>
    <name evidence="3" type="ORF">F0357_21940</name>
</gene>
<dbReference type="PANTHER" id="PTHR32309:SF13">
    <property type="entry name" value="FERRIC ENTEROBACTIN TRANSPORT PROTEIN FEPE"/>
    <property type="match status" value="1"/>
</dbReference>
<proteinExistence type="predicted"/>
<feature type="transmembrane region" description="Helical" evidence="2">
    <location>
        <begin position="438"/>
        <end position="459"/>
    </location>
</feature>
<keyword evidence="2" id="KW-0812">Transmembrane</keyword>
<dbReference type="AlphaFoldDB" id="A0A6A7YC60"/>
<name>A0A6A7YC60_9HYPH</name>
<feature type="transmembrane region" description="Helical" evidence="2">
    <location>
        <begin position="109"/>
        <end position="129"/>
    </location>
</feature>
<evidence type="ECO:0000313" key="4">
    <source>
        <dbReference type="Proteomes" id="UP000332515"/>
    </source>
</evidence>
<accession>A0A6A7YC60</accession>